<dbReference type="InterPro" id="IPR037522">
    <property type="entry name" value="HD_GYP_dom"/>
</dbReference>
<dbReference type="OrthoDB" id="9781505at2"/>
<name>A0A5C1QIM5_9SPIO</name>
<evidence type="ECO:0000313" key="2">
    <source>
        <dbReference type="EMBL" id="QEN07158.1"/>
    </source>
</evidence>
<evidence type="ECO:0000313" key="3">
    <source>
        <dbReference type="Proteomes" id="UP000324209"/>
    </source>
</evidence>
<dbReference type="EMBL" id="CP036150">
    <property type="protein sequence ID" value="QEN07158.1"/>
    <property type="molecule type" value="Genomic_DNA"/>
</dbReference>
<dbReference type="InterPro" id="IPR003607">
    <property type="entry name" value="HD/PDEase_dom"/>
</dbReference>
<feature type="domain" description="HD-GYP" evidence="1">
    <location>
        <begin position="136"/>
        <end position="335"/>
    </location>
</feature>
<dbReference type="SUPFAM" id="SSF109604">
    <property type="entry name" value="HD-domain/PDEase-like"/>
    <property type="match status" value="1"/>
</dbReference>
<dbReference type="AlphaFoldDB" id="A0A5C1QIM5"/>
<gene>
    <name evidence="2" type="ORF">EXM22_03830</name>
</gene>
<dbReference type="Pfam" id="PF13487">
    <property type="entry name" value="HD_5"/>
    <property type="match status" value="1"/>
</dbReference>
<protein>
    <submittedName>
        <fullName evidence="2">HD-GYP domain-containing protein</fullName>
    </submittedName>
</protein>
<dbReference type="KEGG" id="ock:EXM22_03830"/>
<dbReference type="PROSITE" id="PS51832">
    <property type="entry name" value="HD_GYP"/>
    <property type="match status" value="1"/>
</dbReference>
<evidence type="ECO:0000259" key="1">
    <source>
        <dbReference type="PROSITE" id="PS51832"/>
    </source>
</evidence>
<dbReference type="Gene3D" id="1.10.3210.10">
    <property type="entry name" value="Hypothetical protein af1432"/>
    <property type="match status" value="1"/>
</dbReference>
<reference evidence="2 3" key="1">
    <citation type="submission" date="2019-02" db="EMBL/GenBank/DDBJ databases">
        <title>Complete Genome Sequence and Methylome Analysis of free living Spirochaetas.</title>
        <authorList>
            <person name="Fomenkov A."/>
            <person name="Dubinina G."/>
            <person name="Leshcheva N."/>
            <person name="Mikheeva N."/>
            <person name="Grabovich M."/>
            <person name="Vincze T."/>
            <person name="Roberts R.J."/>
        </authorList>
    </citation>
    <scope>NUCLEOTIDE SEQUENCE [LARGE SCALE GENOMIC DNA]</scope>
    <source>
        <strain evidence="2 3">K2</strain>
    </source>
</reference>
<dbReference type="Proteomes" id="UP000324209">
    <property type="component" value="Chromosome"/>
</dbReference>
<accession>A0A5C1QIM5</accession>
<dbReference type="PANTHER" id="PTHR43155:SF2">
    <property type="entry name" value="CYCLIC DI-GMP PHOSPHODIESTERASE PA4108"/>
    <property type="match status" value="1"/>
</dbReference>
<organism evidence="2 3">
    <name type="scientific">Oceanispirochaeta crateris</name>
    <dbReference type="NCBI Taxonomy" id="2518645"/>
    <lineage>
        <taxon>Bacteria</taxon>
        <taxon>Pseudomonadati</taxon>
        <taxon>Spirochaetota</taxon>
        <taxon>Spirochaetia</taxon>
        <taxon>Spirochaetales</taxon>
        <taxon>Spirochaetaceae</taxon>
        <taxon>Oceanispirochaeta</taxon>
    </lineage>
</organism>
<sequence length="402" mass="45327">MGSTKLENEQKVNNIEIKSLKPGMYFESPVYLDKGYVLLTPETPVSEMLIKNLNTWGFTTLFSEGSPIGRETPTQSGPSSNIQTATLDQNIKEKEGLNRARNFFMQMFHFTEKIHTRFKEDSILNLNAMTEEIKKAITMIREDDKYVLRFQEIVPPEGSEYMISHSVKTTILALSIGDRLKMPNHKLIELGIASLLHEVGMLQIPNKIYDKKGALSADEQKVIKAHTLLGFRALREFSLPRDILLGILEHHERNDGSGYPQGLSTARISQFGKIIAVACSYDAQISNRPFRSGRDAHTSLTGMLREMRSHYDEEVMKALLGILSIYPLGSYITLVNGYTGIVTETNDKDFRYPTVKILLDKNRNILKDQPSIKTSEGGEMKIVSVLNNSEIQKIKALIQTQG</sequence>
<dbReference type="PANTHER" id="PTHR43155">
    <property type="entry name" value="CYCLIC DI-GMP PHOSPHODIESTERASE PA4108-RELATED"/>
    <property type="match status" value="1"/>
</dbReference>
<dbReference type="CDD" id="cd00077">
    <property type="entry name" value="HDc"/>
    <property type="match status" value="1"/>
</dbReference>
<proteinExistence type="predicted"/>
<keyword evidence="3" id="KW-1185">Reference proteome</keyword>